<accession>A0ABU7DCQ2</accession>
<reference evidence="1 2" key="1">
    <citation type="submission" date="2021-06" db="EMBL/GenBank/DDBJ databases">
        <authorList>
            <person name="Palmer J.M."/>
        </authorList>
    </citation>
    <scope>NUCLEOTIDE SEQUENCE [LARGE SCALE GENOMIC DNA]</scope>
    <source>
        <strain evidence="1 2">CL_MEX2019</strain>
        <tissue evidence="1">Muscle</tissue>
    </source>
</reference>
<protein>
    <submittedName>
        <fullName evidence="1">Uncharacterized protein</fullName>
    </submittedName>
</protein>
<evidence type="ECO:0000313" key="1">
    <source>
        <dbReference type="EMBL" id="MED6271629.1"/>
    </source>
</evidence>
<gene>
    <name evidence="1" type="ORF">CHARACLAT_022211</name>
</gene>
<keyword evidence="2" id="KW-1185">Reference proteome</keyword>
<dbReference type="Proteomes" id="UP001352852">
    <property type="component" value="Unassembled WGS sequence"/>
</dbReference>
<proteinExistence type="predicted"/>
<dbReference type="EMBL" id="JAHUTJ010018632">
    <property type="protein sequence ID" value="MED6271629.1"/>
    <property type="molecule type" value="Genomic_DNA"/>
</dbReference>
<evidence type="ECO:0000313" key="2">
    <source>
        <dbReference type="Proteomes" id="UP001352852"/>
    </source>
</evidence>
<organism evidence="1 2">
    <name type="scientific">Characodon lateralis</name>
    <dbReference type="NCBI Taxonomy" id="208331"/>
    <lineage>
        <taxon>Eukaryota</taxon>
        <taxon>Metazoa</taxon>
        <taxon>Chordata</taxon>
        <taxon>Craniata</taxon>
        <taxon>Vertebrata</taxon>
        <taxon>Euteleostomi</taxon>
        <taxon>Actinopterygii</taxon>
        <taxon>Neopterygii</taxon>
        <taxon>Teleostei</taxon>
        <taxon>Neoteleostei</taxon>
        <taxon>Acanthomorphata</taxon>
        <taxon>Ovalentaria</taxon>
        <taxon>Atherinomorphae</taxon>
        <taxon>Cyprinodontiformes</taxon>
        <taxon>Goodeidae</taxon>
        <taxon>Characodon</taxon>
    </lineage>
</organism>
<comment type="caution">
    <text evidence="1">The sequence shown here is derived from an EMBL/GenBank/DDBJ whole genome shotgun (WGS) entry which is preliminary data.</text>
</comment>
<sequence length="153" mass="18387">MYLSMYSKGLYSSACHTLKTMSKKMQTIMYPFLLPKRFPKRHFVFLYNYCFMIAFQIKIPMEFTVATCQNVKKFWGYEYFCMHTRFLQCFDLSWRKVKSGRHHRGRRSEPVSGRRPLEKVCLFVSLLLEGPHPDLHHTHRKRICQTANWVSYG</sequence>
<name>A0ABU7DCQ2_9TELE</name>